<gene>
    <name evidence="1" type="ORF">CIB84_003100</name>
</gene>
<dbReference type="Proteomes" id="UP000237246">
    <property type="component" value="Unassembled WGS sequence"/>
</dbReference>
<keyword evidence="2" id="KW-1185">Reference proteome</keyword>
<dbReference type="EMBL" id="PPHD01004129">
    <property type="protein sequence ID" value="POI33148.1"/>
    <property type="molecule type" value="Genomic_DNA"/>
</dbReference>
<protein>
    <submittedName>
        <fullName evidence="1">Uncharacterized protein</fullName>
    </submittedName>
</protein>
<proteinExistence type="predicted"/>
<comment type="caution">
    <text evidence="1">The sequence shown here is derived from an EMBL/GenBank/DDBJ whole genome shotgun (WGS) entry which is preliminary data.</text>
</comment>
<sequence length="93" mass="10458">MPDMHLDGECRNTEARYVIKTKTTQEHLSHSQEPPCYIGNRPHQHLTLRQLEVTKPLERTDSCVSWSAASTDDDEVVTADDDEAITAGYNCIA</sequence>
<dbReference type="AlphaFoldDB" id="A0A2P4T9V5"/>
<reference evidence="1 2" key="1">
    <citation type="submission" date="2018-01" db="EMBL/GenBank/DDBJ databases">
        <title>Comparison of the Chinese Bamboo Partridge and Red Junglefowl genome sequences highlights the importance of demography in genome evolution.</title>
        <authorList>
            <person name="Tiley G.P."/>
            <person name="Kimball R.T."/>
            <person name="Braun E.L."/>
            <person name="Burleigh J.G."/>
        </authorList>
    </citation>
    <scope>NUCLEOTIDE SEQUENCE [LARGE SCALE GENOMIC DNA]</scope>
    <source>
        <strain evidence="1">RTK389</strain>
        <tissue evidence="1">Blood</tissue>
    </source>
</reference>
<name>A0A2P4T9V5_BAMTH</name>
<evidence type="ECO:0000313" key="1">
    <source>
        <dbReference type="EMBL" id="POI33148.1"/>
    </source>
</evidence>
<organism evidence="1 2">
    <name type="scientific">Bambusicola thoracicus</name>
    <name type="common">Chinese bamboo-partridge</name>
    <name type="synonym">Perdix thoracica</name>
    <dbReference type="NCBI Taxonomy" id="9083"/>
    <lineage>
        <taxon>Eukaryota</taxon>
        <taxon>Metazoa</taxon>
        <taxon>Chordata</taxon>
        <taxon>Craniata</taxon>
        <taxon>Vertebrata</taxon>
        <taxon>Euteleostomi</taxon>
        <taxon>Archelosauria</taxon>
        <taxon>Archosauria</taxon>
        <taxon>Dinosauria</taxon>
        <taxon>Saurischia</taxon>
        <taxon>Theropoda</taxon>
        <taxon>Coelurosauria</taxon>
        <taxon>Aves</taxon>
        <taxon>Neognathae</taxon>
        <taxon>Galloanserae</taxon>
        <taxon>Galliformes</taxon>
        <taxon>Phasianidae</taxon>
        <taxon>Perdicinae</taxon>
        <taxon>Bambusicola</taxon>
    </lineage>
</organism>
<evidence type="ECO:0000313" key="2">
    <source>
        <dbReference type="Proteomes" id="UP000237246"/>
    </source>
</evidence>
<accession>A0A2P4T9V5</accession>